<feature type="transmembrane region" description="Helical" evidence="1">
    <location>
        <begin position="61"/>
        <end position="87"/>
    </location>
</feature>
<dbReference type="NCBIfam" id="NF040535">
    <property type="entry name" value="LiaF_C_term"/>
    <property type="match status" value="1"/>
</dbReference>
<feature type="transmembrane region" description="Helical" evidence="1">
    <location>
        <begin position="12"/>
        <end position="27"/>
    </location>
</feature>
<reference evidence="3 4" key="1">
    <citation type="submission" date="2022-08" db="EMBL/GenBank/DDBJ databases">
        <title>Lysinibacillus sequencing.</title>
        <authorList>
            <person name="Dunlap C."/>
        </authorList>
    </citation>
    <scope>NUCLEOTIDE SEQUENCE [LARGE SCALE GENOMIC DNA]</scope>
    <source>
        <strain evidence="3 4">PB211</strain>
    </source>
</reference>
<evidence type="ECO:0000313" key="3">
    <source>
        <dbReference type="EMBL" id="MCS1398164.1"/>
    </source>
</evidence>
<dbReference type="InterPro" id="IPR047793">
    <property type="entry name" value="LiaF_C"/>
</dbReference>
<dbReference type="RefSeq" id="WP_235616136.1">
    <property type="nucleotide sequence ID" value="NZ_JANTOO010000020.1"/>
</dbReference>
<dbReference type="InterPro" id="IPR024425">
    <property type="entry name" value="LiaF-like_C"/>
</dbReference>
<keyword evidence="1" id="KW-0472">Membrane</keyword>
<feature type="domain" description="Cell wall-active antibiotics response LiaF-like C-terminal" evidence="2">
    <location>
        <begin position="115"/>
        <end position="227"/>
    </location>
</feature>
<keyword evidence="1" id="KW-1133">Transmembrane helix</keyword>
<protein>
    <submittedName>
        <fullName evidence="3">Cell wall-active antibiotics response protein LiaF</fullName>
    </submittedName>
</protein>
<keyword evidence="1" id="KW-0812">Transmembrane</keyword>
<dbReference type="EMBL" id="JANTOO010000020">
    <property type="protein sequence ID" value="MCS1398164.1"/>
    <property type="molecule type" value="Genomic_DNA"/>
</dbReference>
<proteinExistence type="predicted"/>
<organism evidence="3 4">
    <name type="scientific">Lysinibacillus pinottii</name>
    <dbReference type="NCBI Taxonomy" id="2973932"/>
    <lineage>
        <taxon>Bacteria</taxon>
        <taxon>Bacillati</taxon>
        <taxon>Bacillota</taxon>
        <taxon>Bacilli</taxon>
        <taxon>Bacillales</taxon>
        <taxon>Bacillaceae</taxon>
        <taxon>Lysinibacillus</taxon>
    </lineage>
</organism>
<name>A0ABT2DTQ5_9BACI</name>
<dbReference type="PIRSF" id="PIRSF031509">
    <property type="entry name" value="Cell_wall_LiaF/YvqF"/>
    <property type="match status" value="1"/>
</dbReference>
<evidence type="ECO:0000313" key="4">
    <source>
        <dbReference type="Proteomes" id="UP001525021"/>
    </source>
</evidence>
<dbReference type="Proteomes" id="UP001525021">
    <property type="component" value="Unassembled WGS sequence"/>
</dbReference>
<keyword evidence="4" id="KW-1185">Reference proteome</keyword>
<evidence type="ECO:0000259" key="2">
    <source>
        <dbReference type="Pfam" id="PF09922"/>
    </source>
</evidence>
<comment type="caution">
    <text evidence="3">The sequence shown here is derived from an EMBL/GenBank/DDBJ whole genome shotgun (WGS) entry which is preliminary data.</text>
</comment>
<dbReference type="InterPro" id="IPR016975">
    <property type="entry name" value="Cell_wall_LiaF"/>
</dbReference>
<gene>
    <name evidence="3" type="primary">liaF</name>
    <name evidence="3" type="ORF">NXZ79_19330</name>
</gene>
<accession>A0ABT2DTQ5</accession>
<dbReference type="Pfam" id="PF09922">
    <property type="entry name" value="LiaF-like_C"/>
    <property type="match status" value="1"/>
</dbReference>
<sequence>MTLLQNFTTNKLTFWVLCFFLLVFVELTIFNNGGAFCLLIGAVLLYLSFSKKVRFFKWTGIFFIAIALFTMWSLRLFIVIMLLYMLYQYLQRENEPKIVGAELFEKLSTSKNDLIGTIQAPTEAYKWQDVQIQRLAGDITVDTTQTILPAGTSLITIRQGIGKVQIYVPYEIPFRIHYTTLFGELTCLHVGPQRILNESVSFSDGNPEDAKRILIIHVATWLGDLEVLRK</sequence>
<evidence type="ECO:0000256" key="1">
    <source>
        <dbReference type="SAM" id="Phobius"/>
    </source>
</evidence>